<keyword evidence="1" id="KW-0540">Nuclease</keyword>
<dbReference type="SUPFAM" id="SSF53933">
    <property type="entry name" value="Microbial ribonucleases"/>
    <property type="match status" value="1"/>
</dbReference>
<feature type="region of interest" description="Disordered" evidence="3">
    <location>
        <begin position="169"/>
        <end position="195"/>
    </location>
</feature>
<feature type="compositionally biased region" description="Polar residues" evidence="3">
    <location>
        <begin position="103"/>
        <end position="113"/>
    </location>
</feature>
<evidence type="ECO:0000256" key="3">
    <source>
        <dbReference type="SAM" id="MobiDB-lite"/>
    </source>
</evidence>
<comment type="caution">
    <text evidence="4">The sequence shown here is derived from an EMBL/GenBank/DDBJ whole genome shotgun (WGS) entry which is preliminary data.</text>
</comment>
<evidence type="ECO:0000313" key="4">
    <source>
        <dbReference type="EMBL" id="GAA1228206.1"/>
    </source>
</evidence>
<sequence length="226" mass="24167">MTPHPQPDPVETIAANVQGILDAAANADPIHLGVLDPYSNNTDIDGGGPKRFEPDEVGNPASGPGRSGRVRVEDDTDCVTGGHTRSDGTRTNQIWHCGEPDQPSENASSTSSIHRGKQDKQIPWITGKLPAPEEDALADILAHIDVGTKSSGSTAKKWGANFKNRSGYLPEAKGEHSPYHEYGVAPPPGTAGPGPLRVVRNSQSREVYYTWTHYGDSGSPSFVRVR</sequence>
<gene>
    <name evidence="4" type="ORF">GCM10009676_08150</name>
</gene>
<organism evidence="4 5">
    <name type="scientific">Prauserella halophila</name>
    <dbReference type="NCBI Taxonomy" id="185641"/>
    <lineage>
        <taxon>Bacteria</taxon>
        <taxon>Bacillati</taxon>
        <taxon>Actinomycetota</taxon>
        <taxon>Actinomycetes</taxon>
        <taxon>Pseudonocardiales</taxon>
        <taxon>Pseudonocardiaceae</taxon>
        <taxon>Prauserella</taxon>
    </lineage>
</organism>
<evidence type="ECO:0000256" key="2">
    <source>
        <dbReference type="ARBA" id="ARBA00022801"/>
    </source>
</evidence>
<accession>A0ABN1W2I4</accession>
<dbReference type="Proteomes" id="UP001500653">
    <property type="component" value="Unassembled WGS sequence"/>
</dbReference>
<dbReference type="Pfam" id="PF00545">
    <property type="entry name" value="Ribonuclease"/>
    <property type="match status" value="1"/>
</dbReference>
<dbReference type="Gene3D" id="3.10.450.30">
    <property type="entry name" value="Microbial ribonucleases"/>
    <property type="match status" value="1"/>
</dbReference>
<keyword evidence="2" id="KW-0378">Hydrolase</keyword>
<evidence type="ECO:0000313" key="5">
    <source>
        <dbReference type="Proteomes" id="UP001500653"/>
    </source>
</evidence>
<dbReference type="EMBL" id="BAAALN010000003">
    <property type="protein sequence ID" value="GAA1228206.1"/>
    <property type="molecule type" value="Genomic_DNA"/>
</dbReference>
<dbReference type="InterPro" id="IPR016191">
    <property type="entry name" value="Ribonuclease/ribotoxin"/>
</dbReference>
<name>A0ABN1W2I4_9PSEU</name>
<evidence type="ECO:0000256" key="1">
    <source>
        <dbReference type="ARBA" id="ARBA00022722"/>
    </source>
</evidence>
<protein>
    <submittedName>
        <fullName evidence="4">Uncharacterized protein</fullName>
    </submittedName>
</protein>
<keyword evidence="5" id="KW-1185">Reference proteome</keyword>
<feature type="region of interest" description="Disordered" evidence="3">
    <location>
        <begin position="39"/>
        <end position="120"/>
    </location>
</feature>
<dbReference type="InterPro" id="IPR000026">
    <property type="entry name" value="N1-like"/>
</dbReference>
<proteinExistence type="predicted"/>
<reference evidence="4 5" key="1">
    <citation type="journal article" date="2019" name="Int. J. Syst. Evol. Microbiol.">
        <title>The Global Catalogue of Microorganisms (GCM) 10K type strain sequencing project: providing services to taxonomists for standard genome sequencing and annotation.</title>
        <authorList>
            <consortium name="The Broad Institute Genomics Platform"/>
            <consortium name="The Broad Institute Genome Sequencing Center for Infectious Disease"/>
            <person name="Wu L."/>
            <person name="Ma J."/>
        </authorList>
    </citation>
    <scope>NUCLEOTIDE SEQUENCE [LARGE SCALE GENOMIC DNA]</scope>
    <source>
        <strain evidence="4 5">JCM 13023</strain>
    </source>
</reference>